<feature type="domain" description="Helicase ATP-binding" evidence="14">
    <location>
        <begin position="8"/>
        <end position="437"/>
    </location>
</feature>
<evidence type="ECO:0000256" key="9">
    <source>
        <dbReference type="ARBA" id="ARBA00023004"/>
    </source>
</evidence>
<dbReference type="NCBIfam" id="TIGR00604">
    <property type="entry name" value="rad3"/>
    <property type="match status" value="1"/>
</dbReference>
<evidence type="ECO:0000256" key="5">
    <source>
        <dbReference type="ARBA" id="ARBA00022741"/>
    </source>
</evidence>
<dbReference type="InterPro" id="IPR014013">
    <property type="entry name" value="Helic_SF1/SF2_ATP-bd_DinG/Rad3"/>
</dbReference>
<keyword evidence="4" id="KW-0479">Metal-binding</keyword>
<dbReference type="SMART" id="SM00487">
    <property type="entry name" value="DEXDc"/>
    <property type="match status" value="1"/>
</dbReference>
<dbReference type="GO" id="GO:0005524">
    <property type="term" value="F:ATP binding"/>
    <property type="evidence" value="ECO:0007669"/>
    <property type="project" value="UniProtKB-KW"/>
</dbReference>
<evidence type="ECO:0000256" key="2">
    <source>
        <dbReference type="ARBA" id="ARBA00004123"/>
    </source>
</evidence>
<evidence type="ECO:0000256" key="7">
    <source>
        <dbReference type="ARBA" id="ARBA00022806"/>
    </source>
</evidence>
<dbReference type="InterPro" id="IPR010614">
    <property type="entry name" value="RAD3-like_helicase_DEAD"/>
</dbReference>
<evidence type="ECO:0000256" key="4">
    <source>
        <dbReference type="ARBA" id="ARBA00022723"/>
    </source>
</evidence>
<dbReference type="AlphaFoldDB" id="A0AA88A0Y7"/>
<feature type="region of interest" description="Disordered" evidence="13">
    <location>
        <begin position="69"/>
        <end position="94"/>
    </location>
</feature>
<dbReference type="GO" id="GO:0005634">
    <property type="term" value="C:nucleus"/>
    <property type="evidence" value="ECO:0007669"/>
    <property type="project" value="UniProtKB-SubCell"/>
</dbReference>
<comment type="similarity">
    <text evidence="3">Belongs to the DEAD box helicase family. DEAH subfamily. DDX11/CHL1 sub-subfamily.</text>
</comment>
<organism evidence="15 16">
    <name type="scientific">Ficus carica</name>
    <name type="common">Common fig</name>
    <dbReference type="NCBI Taxonomy" id="3494"/>
    <lineage>
        <taxon>Eukaryota</taxon>
        <taxon>Viridiplantae</taxon>
        <taxon>Streptophyta</taxon>
        <taxon>Embryophyta</taxon>
        <taxon>Tracheophyta</taxon>
        <taxon>Spermatophyta</taxon>
        <taxon>Magnoliopsida</taxon>
        <taxon>eudicotyledons</taxon>
        <taxon>Gunneridae</taxon>
        <taxon>Pentapetalae</taxon>
        <taxon>rosids</taxon>
        <taxon>fabids</taxon>
        <taxon>Rosales</taxon>
        <taxon>Moraceae</taxon>
        <taxon>Ficeae</taxon>
        <taxon>Ficus</taxon>
    </lineage>
</organism>
<comment type="cofactor">
    <cofactor evidence="1">
        <name>[4Fe-4S] cluster</name>
        <dbReference type="ChEBI" id="CHEBI:49883"/>
    </cofactor>
</comment>
<feature type="region of interest" description="Disordered" evidence="13">
    <location>
        <begin position="1041"/>
        <end position="1098"/>
    </location>
</feature>
<dbReference type="GO" id="GO:0046872">
    <property type="term" value="F:metal ion binding"/>
    <property type="evidence" value="ECO:0007669"/>
    <property type="project" value="UniProtKB-KW"/>
</dbReference>
<keyword evidence="6" id="KW-0378">Hydrolase</keyword>
<feature type="compositionally biased region" description="Acidic residues" evidence="13">
    <location>
        <begin position="197"/>
        <end position="211"/>
    </location>
</feature>
<dbReference type="PROSITE" id="PS51193">
    <property type="entry name" value="HELICASE_ATP_BIND_2"/>
    <property type="match status" value="1"/>
</dbReference>
<accession>A0AA88A0Y7</accession>
<dbReference type="CDD" id="cd18788">
    <property type="entry name" value="SF2_C_XPD"/>
    <property type="match status" value="1"/>
</dbReference>
<evidence type="ECO:0000256" key="8">
    <source>
        <dbReference type="ARBA" id="ARBA00022840"/>
    </source>
</evidence>
<dbReference type="SMART" id="SM00491">
    <property type="entry name" value="HELICc2"/>
    <property type="match status" value="1"/>
</dbReference>
<comment type="caution">
    <text evidence="15">The sequence shown here is derived from an EMBL/GenBank/DDBJ whole genome shotgun (WGS) entry which is preliminary data.</text>
</comment>
<evidence type="ECO:0000313" key="15">
    <source>
        <dbReference type="EMBL" id="GMN37228.1"/>
    </source>
</evidence>
<name>A0AA88A0Y7_FICCA</name>
<keyword evidence="16" id="KW-1185">Reference proteome</keyword>
<dbReference type="InterPro" id="IPR027417">
    <property type="entry name" value="P-loop_NTPase"/>
</dbReference>
<keyword evidence="5" id="KW-0547">Nucleotide-binding</keyword>
<sequence length="1176" mass="132115">MEKQKVEASKFPVFPYSPYSIQLDFMNALYQSLNNGGVAMLESPTGTGKTLSIICSALQWVIDRREKEKSEKKIESDPNSAKGGAVDSDDEPDWMRNFVVKKDDPDQDKKMKKKNKIRVGIGKSCMGRNLASCEVFSNGNVEKDCCTKKGGKSVVNDEAEVGDDEFLLEEYESEEEGAAGDGKPKRKVEGVSLSSSSDEDNEDGSNDEDEEEEEKLKVYFCSRTHSQLSQFIKELRKTVFANEIKAVCLGSRKNFCINEEVLKLGNATRINERCLELQKKKNEKISKIKNLGAGGRIRRTKASSGCPMLRKHKLQKQFRNEVSEQGAMDIEDLVHLGRSMKTCPYYGSRSMVPSADLVVLPYQSLLSKSSRESLGLNLKNNIVIIDEAHNLADSLLSMYDSKITLLQLENAQYHLEKYFERFRNLLGPGNRRYIQTLMVLCLAFLRSLYDAKDANYTDPSQDIKKESIANFASCFSMDINDFLFSLNIDNVNMIKLLQYLKESNIMHKVSAYGDKVASLQNSSAPKGISEHGEDGSTLSAFRALADMLLSLTNKDGDGRIIISRSRPTSSGQQGGYLKYVMLTGEKIFSEIVDQAHAVVLAGGTLQPIEETRERLFPRLSPDQLLFFSCNHIVPPESILPVAVSRGPSNQSFDFSYSSRRSSKMIQELGLLICNLTTAVPEGIVVFFSSFDYEGTVYDVWKASGILERITKKKRVFREPRKSTDVESVLKEYKETIETLSSGDLKDNPALSGALLLAVVGGKISEGINLSDGMGRCIVMVGLPYPSPSDIELIERVKFIDGLGNPNSMKTSKLSVNNKINGGDVKAGFDILRSCRHRGKEYYENLCMKAVNQSIGRAIRHVNDYAAILLVDSRYAYTSDSSKRSFLHPASKLPEWIKGRLVSTDNYGELHRMLHHCAVLKPLSHLVLGCRHWRRREGKEDKLISADRLFLKIDKEKDTKPEPQMLLKETFDRSKILVKKTIQNLKSFFGGYQKLPKSLSFNSFSCRSSKLKNCRADQIYTGFSEEWESRLAEIDKKENKVALASEEPMKEEESSCGEDYPKFVKQNPVKHDKQGPKEKKKSGSSHVGKAKELNSRNATVTGHVVAQKMRELEMIDAGDMEQALDIEEALHYYSRLKSPVYLDIVDKFFVDMYSDMSVPQASAKVSNSKRIRGSFRL</sequence>
<evidence type="ECO:0000256" key="11">
    <source>
        <dbReference type="ARBA" id="ARBA00023235"/>
    </source>
</evidence>
<dbReference type="Pfam" id="PF06733">
    <property type="entry name" value="DEAD_2"/>
    <property type="match status" value="1"/>
</dbReference>
<keyword evidence="12" id="KW-0539">Nucleus</keyword>
<dbReference type="GO" id="GO:0006139">
    <property type="term" value="P:nucleobase-containing compound metabolic process"/>
    <property type="evidence" value="ECO:0007669"/>
    <property type="project" value="InterPro"/>
</dbReference>
<dbReference type="EMBL" id="BTGU01000006">
    <property type="protein sequence ID" value="GMN37228.1"/>
    <property type="molecule type" value="Genomic_DNA"/>
</dbReference>
<evidence type="ECO:0000256" key="6">
    <source>
        <dbReference type="ARBA" id="ARBA00022801"/>
    </source>
</evidence>
<dbReference type="SMART" id="SM00488">
    <property type="entry name" value="DEXDc2"/>
    <property type="match status" value="1"/>
</dbReference>
<dbReference type="GO" id="GO:0034085">
    <property type="term" value="P:establishment of sister chromatid cohesion"/>
    <property type="evidence" value="ECO:0007669"/>
    <property type="project" value="TreeGrafter"/>
</dbReference>
<dbReference type="Proteomes" id="UP001187192">
    <property type="component" value="Unassembled WGS sequence"/>
</dbReference>
<keyword evidence="9" id="KW-0408">Iron</keyword>
<dbReference type="InterPro" id="IPR013020">
    <property type="entry name" value="Rad3/Chl1-like"/>
</dbReference>
<dbReference type="InterPro" id="IPR006555">
    <property type="entry name" value="ATP-dep_Helicase_C"/>
</dbReference>
<keyword evidence="7" id="KW-0347">Helicase</keyword>
<evidence type="ECO:0000313" key="16">
    <source>
        <dbReference type="Proteomes" id="UP001187192"/>
    </source>
</evidence>
<dbReference type="GO" id="GO:0003677">
    <property type="term" value="F:DNA binding"/>
    <property type="evidence" value="ECO:0007669"/>
    <property type="project" value="InterPro"/>
</dbReference>
<comment type="subcellular location">
    <subcellularLocation>
        <location evidence="2">Nucleus</location>
    </subcellularLocation>
</comment>
<evidence type="ECO:0000256" key="12">
    <source>
        <dbReference type="ARBA" id="ARBA00023242"/>
    </source>
</evidence>
<dbReference type="PANTHER" id="PTHR11472">
    <property type="entry name" value="DNA REPAIR DEAD HELICASE RAD3/XP-D SUBFAMILY MEMBER"/>
    <property type="match status" value="1"/>
</dbReference>
<evidence type="ECO:0000256" key="13">
    <source>
        <dbReference type="SAM" id="MobiDB-lite"/>
    </source>
</evidence>
<proteinExistence type="inferred from homology"/>
<keyword evidence="10" id="KW-0411">Iron-sulfur</keyword>
<dbReference type="InterPro" id="IPR014001">
    <property type="entry name" value="Helicase_ATP-bd"/>
</dbReference>
<dbReference type="GO" id="GO:0016818">
    <property type="term" value="F:hydrolase activity, acting on acid anhydrides, in phosphorus-containing anhydrides"/>
    <property type="evidence" value="ECO:0007669"/>
    <property type="project" value="InterPro"/>
</dbReference>
<protein>
    <recommendedName>
        <fullName evidence="14">Helicase ATP-binding domain-containing protein</fullName>
    </recommendedName>
</protein>
<evidence type="ECO:0000256" key="1">
    <source>
        <dbReference type="ARBA" id="ARBA00001966"/>
    </source>
</evidence>
<reference evidence="15" key="1">
    <citation type="submission" date="2023-07" db="EMBL/GenBank/DDBJ databases">
        <title>draft genome sequence of fig (Ficus carica).</title>
        <authorList>
            <person name="Takahashi T."/>
            <person name="Nishimura K."/>
        </authorList>
    </citation>
    <scope>NUCLEOTIDE SEQUENCE</scope>
</reference>
<dbReference type="InterPro" id="IPR006554">
    <property type="entry name" value="Helicase-like_DEXD_c2"/>
</dbReference>
<gene>
    <name evidence="15" type="ORF">TIFTF001_006629</name>
</gene>
<dbReference type="InterPro" id="IPR045028">
    <property type="entry name" value="DinG/Rad3-like"/>
</dbReference>
<dbReference type="SUPFAM" id="SSF52540">
    <property type="entry name" value="P-loop containing nucleoside triphosphate hydrolases"/>
    <property type="match status" value="1"/>
</dbReference>
<dbReference type="PANTHER" id="PTHR11472:SF41">
    <property type="entry name" value="ATP-DEPENDENT DNA HELICASE DDX11-RELATED"/>
    <property type="match status" value="1"/>
</dbReference>
<dbReference type="Pfam" id="PF13307">
    <property type="entry name" value="Helicase_C_2"/>
    <property type="match status" value="1"/>
</dbReference>
<evidence type="ECO:0000259" key="14">
    <source>
        <dbReference type="PROSITE" id="PS51193"/>
    </source>
</evidence>
<evidence type="ECO:0000256" key="3">
    <source>
        <dbReference type="ARBA" id="ARBA00008435"/>
    </source>
</evidence>
<feature type="region of interest" description="Disordered" evidence="13">
    <location>
        <begin position="172"/>
        <end position="211"/>
    </location>
</feature>
<dbReference type="GO" id="GO:0051536">
    <property type="term" value="F:iron-sulfur cluster binding"/>
    <property type="evidence" value="ECO:0007669"/>
    <property type="project" value="UniProtKB-KW"/>
</dbReference>
<evidence type="ECO:0000256" key="10">
    <source>
        <dbReference type="ARBA" id="ARBA00023014"/>
    </source>
</evidence>
<keyword evidence="8" id="KW-0067">ATP-binding</keyword>
<keyword evidence="11" id="KW-0413">Isomerase</keyword>
<dbReference type="GO" id="GO:0003678">
    <property type="term" value="F:DNA helicase activity"/>
    <property type="evidence" value="ECO:0007669"/>
    <property type="project" value="InterPro"/>
</dbReference>
<dbReference type="Gene3D" id="3.40.50.300">
    <property type="entry name" value="P-loop containing nucleotide triphosphate hydrolases"/>
    <property type="match status" value="3"/>
</dbReference>